<dbReference type="Pfam" id="PF03547">
    <property type="entry name" value="Mem_trans"/>
    <property type="match status" value="1"/>
</dbReference>
<keyword evidence="10" id="KW-1185">Reference proteome</keyword>
<evidence type="ECO:0000313" key="9">
    <source>
        <dbReference type="EMBL" id="MBN7827881.1"/>
    </source>
</evidence>
<dbReference type="GO" id="GO:0005886">
    <property type="term" value="C:plasma membrane"/>
    <property type="evidence" value="ECO:0007669"/>
    <property type="project" value="UniProtKB-SubCell"/>
</dbReference>
<reference evidence="9" key="1">
    <citation type="submission" date="2021-03" db="EMBL/GenBank/DDBJ databases">
        <title>novel species isolated from a fishpond in China.</title>
        <authorList>
            <person name="Lu H."/>
            <person name="Cai Z."/>
        </authorList>
    </citation>
    <scope>NUCLEOTIDE SEQUENCE</scope>
    <source>
        <strain evidence="9">JCM 30855</strain>
    </source>
</reference>
<dbReference type="GO" id="GO:0055085">
    <property type="term" value="P:transmembrane transport"/>
    <property type="evidence" value="ECO:0007669"/>
    <property type="project" value="InterPro"/>
</dbReference>
<accession>A0A939ITW7</accession>
<proteinExistence type="inferred from homology"/>
<evidence type="ECO:0000256" key="2">
    <source>
        <dbReference type="ARBA" id="ARBA00010145"/>
    </source>
</evidence>
<keyword evidence="6 8" id="KW-1133">Transmembrane helix</keyword>
<dbReference type="InterPro" id="IPR004776">
    <property type="entry name" value="Mem_transp_PIN-like"/>
</dbReference>
<dbReference type="InterPro" id="IPR038770">
    <property type="entry name" value="Na+/solute_symporter_sf"/>
</dbReference>
<keyword evidence="3" id="KW-0813">Transport</keyword>
<dbReference type="EMBL" id="JAFKCV010000127">
    <property type="protein sequence ID" value="MBN7827881.1"/>
    <property type="molecule type" value="Genomic_DNA"/>
</dbReference>
<feature type="transmembrane region" description="Helical" evidence="8">
    <location>
        <begin position="83"/>
        <end position="105"/>
    </location>
</feature>
<feature type="transmembrane region" description="Helical" evidence="8">
    <location>
        <begin position="53"/>
        <end position="76"/>
    </location>
</feature>
<dbReference type="Proteomes" id="UP000664654">
    <property type="component" value="Unassembled WGS sequence"/>
</dbReference>
<keyword evidence="5 8" id="KW-0812">Transmembrane</keyword>
<evidence type="ECO:0000256" key="4">
    <source>
        <dbReference type="ARBA" id="ARBA00022475"/>
    </source>
</evidence>
<feature type="transmembrane region" description="Helical" evidence="8">
    <location>
        <begin position="23"/>
        <end position="47"/>
    </location>
</feature>
<evidence type="ECO:0000256" key="8">
    <source>
        <dbReference type="SAM" id="Phobius"/>
    </source>
</evidence>
<feature type="non-terminal residue" evidence="9">
    <location>
        <position position="1"/>
    </location>
</feature>
<keyword evidence="4" id="KW-1003">Cell membrane</keyword>
<protein>
    <submittedName>
        <fullName evidence="9">AEC family transporter</fullName>
    </submittedName>
</protein>
<dbReference type="Gene3D" id="1.20.1530.20">
    <property type="match status" value="1"/>
</dbReference>
<evidence type="ECO:0000256" key="1">
    <source>
        <dbReference type="ARBA" id="ARBA00004651"/>
    </source>
</evidence>
<comment type="subcellular location">
    <subcellularLocation>
        <location evidence="1">Cell membrane</location>
        <topology evidence="1">Multi-pass membrane protein</topology>
    </subcellularLocation>
</comment>
<dbReference type="PANTHER" id="PTHR36838:SF1">
    <property type="entry name" value="SLR1864 PROTEIN"/>
    <property type="match status" value="1"/>
</dbReference>
<comment type="caution">
    <text evidence="9">The sequence shown here is derived from an EMBL/GenBank/DDBJ whole genome shotgun (WGS) entry which is preliminary data.</text>
</comment>
<sequence length="110" mass="11906">TLVPVIMVAVGFQFRLRLDGKEAWPLVFALGVKLLLMPIFALALLWPLHPQPLLLQVGVFQAAMPPMVSAGALAIGASLAPRLVAALVGLGLILSFITLPIWYWLLQQLV</sequence>
<organism evidence="9 10">
    <name type="scientific">Bowmanella dokdonensis</name>
    <dbReference type="NCBI Taxonomy" id="751969"/>
    <lineage>
        <taxon>Bacteria</taxon>
        <taxon>Pseudomonadati</taxon>
        <taxon>Pseudomonadota</taxon>
        <taxon>Gammaproteobacteria</taxon>
        <taxon>Alteromonadales</taxon>
        <taxon>Alteromonadaceae</taxon>
        <taxon>Bowmanella</taxon>
    </lineage>
</organism>
<evidence type="ECO:0000256" key="6">
    <source>
        <dbReference type="ARBA" id="ARBA00022989"/>
    </source>
</evidence>
<name>A0A939ITW7_9ALTE</name>
<keyword evidence="7 8" id="KW-0472">Membrane</keyword>
<evidence type="ECO:0000256" key="5">
    <source>
        <dbReference type="ARBA" id="ARBA00022692"/>
    </source>
</evidence>
<dbReference type="PANTHER" id="PTHR36838">
    <property type="entry name" value="AUXIN EFFLUX CARRIER FAMILY PROTEIN"/>
    <property type="match status" value="1"/>
</dbReference>
<evidence type="ECO:0000256" key="7">
    <source>
        <dbReference type="ARBA" id="ARBA00023136"/>
    </source>
</evidence>
<evidence type="ECO:0000313" key="10">
    <source>
        <dbReference type="Proteomes" id="UP000664654"/>
    </source>
</evidence>
<dbReference type="RefSeq" id="WP_206575957.1">
    <property type="nucleotide sequence ID" value="NZ_JAFKCV010000127.1"/>
</dbReference>
<gene>
    <name evidence="9" type="ORF">J0A66_21865</name>
</gene>
<evidence type="ECO:0000256" key="3">
    <source>
        <dbReference type="ARBA" id="ARBA00022448"/>
    </source>
</evidence>
<dbReference type="AlphaFoldDB" id="A0A939ITW7"/>
<comment type="similarity">
    <text evidence="2">Belongs to the auxin efflux carrier (TC 2.A.69) family.</text>
</comment>